<organism evidence="3 4">
    <name type="scientific">Porites lobata</name>
    <dbReference type="NCBI Taxonomy" id="104759"/>
    <lineage>
        <taxon>Eukaryota</taxon>
        <taxon>Metazoa</taxon>
        <taxon>Cnidaria</taxon>
        <taxon>Anthozoa</taxon>
        <taxon>Hexacorallia</taxon>
        <taxon>Scleractinia</taxon>
        <taxon>Fungiina</taxon>
        <taxon>Poritidae</taxon>
        <taxon>Porites</taxon>
    </lineage>
</organism>
<evidence type="ECO:0000313" key="3">
    <source>
        <dbReference type="EMBL" id="CAH3171510.1"/>
    </source>
</evidence>
<evidence type="ECO:0000313" key="4">
    <source>
        <dbReference type="Proteomes" id="UP001159405"/>
    </source>
</evidence>
<name>A0ABN8R0D3_9CNID</name>
<protein>
    <submittedName>
        <fullName evidence="3">Uncharacterized protein</fullName>
    </submittedName>
</protein>
<keyword evidence="2" id="KW-1133">Transmembrane helix</keyword>
<feature type="transmembrane region" description="Helical" evidence="2">
    <location>
        <begin position="20"/>
        <end position="37"/>
    </location>
</feature>
<evidence type="ECO:0000256" key="2">
    <source>
        <dbReference type="SAM" id="Phobius"/>
    </source>
</evidence>
<proteinExistence type="predicted"/>
<feature type="region of interest" description="Disordered" evidence="1">
    <location>
        <begin position="151"/>
        <end position="194"/>
    </location>
</feature>
<dbReference type="Proteomes" id="UP001159405">
    <property type="component" value="Unassembled WGS sequence"/>
</dbReference>
<evidence type="ECO:0000256" key="1">
    <source>
        <dbReference type="SAM" id="MobiDB-lite"/>
    </source>
</evidence>
<reference evidence="3 4" key="1">
    <citation type="submission" date="2022-05" db="EMBL/GenBank/DDBJ databases">
        <authorList>
            <consortium name="Genoscope - CEA"/>
            <person name="William W."/>
        </authorList>
    </citation>
    <scope>NUCLEOTIDE SEQUENCE [LARGE SCALE GENOMIC DNA]</scope>
</reference>
<dbReference type="EMBL" id="CALNXK010000164">
    <property type="protein sequence ID" value="CAH3171510.1"/>
    <property type="molecule type" value="Genomic_DNA"/>
</dbReference>
<keyword evidence="2" id="KW-0472">Membrane</keyword>
<keyword evidence="2" id="KW-0812">Transmembrane</keyword>
<comment type="caution">
    <text evidence="3">The sequence shown here is derived from an EMBL/GenBank/DDBJ whole genome shotgun (WGS) entry which is preliminary data.</text>
</comment>
<keyword evidence="4" id="KW-1185">Reference proteome</keyword>
<feature type="compositionally biased region" description="Basic residues" evidence="1">
    <location>
        <begin position="174"/>
        <end position="183"/>
    </location>
</feature>
<feature type="region of interest" description="Disordered" evidence="1">
    <location>
        <begin position="96"/>
        <end position="118"/>
    </location>
</feature>
<gene>
    <name evidence="3" type="ORF">PLOB_00011907</name>
</gene>
<sequence>MASVNSSKSHRFVDFLPSIRPSFLSVLLLFACGCLWVKNETTNERLITLETRIDMSPVVLVDTGCTTENCERTTRRPKEDSTRYLLKKIQRERKFSDTSALSDESEDSRTSAKSKNRRQVLNVTSATINMNDLRQEITKQIEQLVPSKYCKSQESLCPAGPPGLPGPIGSQGPRGRRGPRGKKGNPGSFGPPEK</sequence>
<accession>A0ABN8R0D3</accession>